<dbReference type="OrthoDB" id="3215033at2"/>
<sequence length="73" mass="8501">MRLSRFHEMLEHEFGSGQGRLLAQDVVLGELGHRTAQQALDDGEDPKTVWFALCKNQDVPRERWWGPDQEPKR</sequence>
<dbReference type="Pfam" id="PF11248">
    <property type="entry name" value="DUF3046"/>
    <property type="match status" value="1"/>
</dbReference>
<evidence type="ECO:0000313" key="1">
    <source>
        <dbReference type="EMBL" id="ROZ62492.1"/>
    </source>
</evidence>
<dbReference type="EMBL" id="RKMF01000012">
    <property type="protein sequence ID" value="ROZ62492.1"/>
    <property type="molecule type" value="Genomic_DNA"/>
</dbReference>
<keyword evidence="2" id="KW-1185">Reference proteome</keyword>
<gene>
    <name evidence="1" type="ORF">EDL96_09920</name>
</gene>
<evidence type="ECO:0000313" key="2">
    <source>
        <dbReference type="Proteomes" id="UP000270616"/>
    </source>
</evidence>
<protein>
    <submittedName>
        <fullName evidence="1">DUF3046 domain-containing protein</fullName>
    </submittedName>
</protein>
<organism evidence="1 2">
    <name type="scientific">Kocuria soli</name>
    <dbReference type="NCBI Taxonomy" id="2485125"/>
    <lineage>
        <taxon>Bacteria</taxon>
        <taxon>Bacillati</taxon>
        <taxon>Actinomycetota</taxon>
        <taxon>Actinomycetes</taxon>
        <taxon>Micrococcales</taxon>
        <taxon>Micrococcaceae</taxon>
        <taxon>Kocuria</taxon>
    </lineage>
</organism>
<dbReference type="InterPro" id="IPR021408">
    <property type="entry name" value="DUF3046"/>
</dbReference>
<reference evidence="1 2" key="1">
    <citation type="submission" date="2018-10" db="EMBL/GenBank/DDBJ databases">
        <title>Kocuria sp. M5W7-7, whole genome shotgun sequence.</title>
        <authorList>
            <person name="Tuo L."/>
        </authorList>
    </citation>
    <scope>NUCLEOTIDE SEQUENCE [LARGE SCALE GENOMIC DNA]</scope>
    <source>
        <strain evidence="1 2">M5W7-7</strain>
    </source>
</reference>
<accession>A0A3N3ZRQ5</accession>
<name>A0A3N3ZRQ5_9MICC</name>
<dbReference type="RefSeq" id="WP_123825687.1">
    <property type="nucleotide sequence ID" value="NZ_RKMF01000012.1"/>
</dbReference>
<dbReference type="AlphaFoldDB" id="A0A3N3ZRQ5"/>
<proteinExistence type="predicted"/>
<comment type="caution">
    <text evidence="1">The sequence shown here is derived from an EMBL/GenBank/DDBJ whole genome shotgun (WGS) entry which is preliminary data.</text>
</comment>
<dbReference type="Proteomes" id="UP000270616">
    <property type="component" value="Unassembled WGS sequence"/>
</dbReference>